<reference evidence="13 15" key="2">
    <citation type="submission" date="2016-10" db="EMBL/GenBank/DDBJ databases">
        <authorList>
            <person name="Varghese N."/>
            <person name="Submissions S."/>
        </authorList>
    </citation>
    <scope>NUCLEOTIDE SEQUENCE [LARGE SCALE GENOMIC DNA]</scope>
    <source>
        <strain evidence="13 15">DSM 6083</strain>
    </source>
</reference>
<name>A0A8D3Y137_9GAMM</name>
<dbReference type="SMART" id="SM00283">
    <property type="entry name" value="MA"/>
    <property type="match status" value="1"/>
</dbReference>
<evidence type="ECO:0000259" key="10">
    <source>
        <dbReference type="PROSITE" id="PS50111"/>
    </source>
</evidence>
<proteinExistence type="inferred from homology"/>
<dbReference type="CDD" id="cd06225">
    <property type="entry name" value="HAMP"/>
    <property type="match status" value="1"/>
</dbReference>
<keyword evidence="5 9" id="KW-0472">Membrane</keyword>
<dbReference type="Proteomes" id="UP000031271">
    <property type="component" value="Chromosome"/>
</dbReference>
<feature type="transmembrane region" description="Helical" evidence="9">
    <location>
        <begin position="360"/>
        <end position="381"/>
    </location>
</feature>
<keyword evidence="3 9" id="KW-0812">Transmembrane</keyword>
<dbReference type="InterPro" id="IPR003660">
    <property type="entry name" value="HAMP_dom"/>
</dbReference>
<organism evidence="12 14">
    <name type="scientific">Stutzerimonas balearica DSM 6083</name>
    <dbReference type="NCBI Taxonomy" id="1123016"/>
    <lineage>
        <taxon>Bacteria</taxon>
        <taxon>Pseudomonadati</taxon>
        <taxon>Pseudomonadota</taxon>
        <taxon>Gammaproteobacteria</taxon>
        <taxon>Pseudomonadales</taxon>
        <taxon>Pseudomonadaceae</taxon>
        <taxon>Stutzerimonas</taxon>
    </lineage>
</organism>
<dbReference type="Gene3D" id="3.30.450.20">
    <property type="entry name" value="PAS domain"/>
    <property type="match status" value="1"/>
</dbReference>
<dbReference type="Proteomes" id="UP000182276">
    <property type="component" value="Unassembled WGS sequence"/>
</dbReference>
<dbReference type="RefSeq" id="WP_043219885.1">
    <property type="nucleotide sequence ID" value="NZ_CP007511.1"/>
</dbReference>
<dbReference type="SMART" id="SM00304">
    <property type="entry name" value="HAMP"/>
    <property type="match status" value="1"/>
</dbReference>
<keyword evidence="4 9" id="KW-1133">Transmembrane helix</keyword>
<evidence type="ECO:0000256" key="2">
    <source>
        <dbReference type="ARBA" id="ARBA00022500"/>
    </source>
</evidence>
<evidence type="ECO:0000256" key="7">
    <source>
        <dbReference type="ARBA" id="ARBA00029447"/>
    </source>
</evidence>
<reference evidence="12 14" key="3">
    <citation type="journal article" name="Genome Announc.">
        <title>Complete Genome Sequence of Pseudomonas balearica DSM 6083T.</title>
        <authorList>
            <person name="Bennasar-Figueras A."/>
            <person name="Salva-Serra F."/>
            <person name="Jaen-Luchoro D."/>
            <person name="Segui C."/>
            <person name="Aliaga F."/>
            <person name="Busquets A."/>
            <person name="Gomila M."/>
            <person name="Moore E.R."/>
            <person name="Lalucat J."/>
        </authorList>
    </citation>
    <scope>NUCLEOTIDE SEQUENCE [LARGE SCALE GENOMIC DNA]</scope>
    <source>
        <strain evidence="14">DSM 6083</strain>
        <strain evidence="12">DSM6083</strain>
    </source>
</reference>
<dbReference type="PROSITE" id="PS50885">
    <property type="entry name" value="HAMP"/>
    <property type="match status" value="1"/>
</dbReference>
<evidence type="ECO:0000256" key="4">
    <source>
        <dbReference type="ARBA" id="ARBA00022989"/>
    </source>
</evidence>
<dbReference type="SUPFAM" id="SSF58104">
    <property type="entry name" value="Methyl-accepting chemotaxis protein (MCP) signaling domain"/>
    <property type="match status" value="1"/>
</dbReference>
<evidence type="ECO:0000256" key="1">
    <source>
        <dbReference type="ARBA" id="ARBA00004141"/>
    </source>
</evidence>
<accession>A0A8D3Y137</accession>
<evidence type="ECO:0000313" key="14">
    <source>
        <dbReference type="Proteomes" id="UP000031271"/>
    </source>
</evidence>
<dbReference type="CDD" id="cd11386">
    <property type="entry name" value="MCP_signal"/>
    <property type="match status" value="1"/>
</dbReference>
<evidence type="ECO:0000256" key="3">
    <source>
        <dbReference type="ARBA" id="ARBA00022692"/>
    </source>
</evidence>
<comment type="similarity">
    <text evidence="7">Belongs to the methyl-accepting chemotaxis (MCP) protein family.</text>
</comment>
<evidence type="ECO:0000256" key="5">
    <source>
        <dbReference type="ARBA" id="ARBA00023136"/>
    </source>
</evidence>
<keyword evidence="2" id="KW-0145">Chemotaxis</keyword>
<dbReference type="EMBL" id="CP007511">
    <property type="protein sequence ID" value="AJE15149.1"/>
    <property type="molecule type" value="Genomic_DNA"/>
</dbReference>
<dbReference type="EMBL" id="FNHO01000003">
    <property type="protein sequence ID" value="SDM23901.1"/>
    <property type="molecule type" value="Genomic_DNA"/>
</dbReference>
<keyword evidence="6 8" id="KW-0807">Transducer</keyword>
<dbReference type="FunFam" id="1.10.287.950:FF:000001">
    <property type="entry name" value="Methyl-accepting chemotaxis sensory transducer"/>
    <property type="match status" value="1"/>
</dbReference>
<evidence type="ECO:0000259" key="11">
    <source>
        <dbReference type="PROSITE" id="PS50885"/>
    </source>
</evidence>
<evidence type="ECO:0000313" key="15">
    <source>
        <dbReference type="Proteomes" id="UP000182276"/>
    </source>
</evidence>
<evidence type="ECO:0000313" key="12">
    <source>
        <dbReference type="EMBL" id="AJE15149.1"/>
    </source>
</evidence>
<evidence type="ECO:0000256" key="9">
    <source>
        <dbReference type="SAM" id="Phobius"/>
    </source>
</evidence>
<protein>
    <submittedName>
        <fullName evidence="12">Chemotaxis protein</fullName>
    </submittedName>
    <submittedName>
        <fullName evidence="13">Methyl-accepting chemotaxis sensory transducer with Cache sensor</fullName>
    </submittedName>
</protein>
<dbReference type="PROSITE" id="PS50111">
    <property type="entry name" value="CHEMOTAXIS_TRANSDUC_2"/>
    <property type="match status" value="1"/>
</dbReference>
<dbReference type="Pfam" id="PF00672">
    <property type="entry name" value="HAMP"/>
    <property type="match status" value="1"/>
</dbReference>
<dbReference type="AlphaFoldDB" id="A0A8D3Y137"/>
<dbReference type="KEGG" id="pbm:CL52_08845"/>
<dbReference type="Pfam" id="PF22673">
    <property type="entry name" value="MCP-like_PDC_1"/>
    <property type="match status" value="1"/>
</dbReference>
<sequence length="713" mass="76241">MLSRLSIQLKLTALAGLCLLVIVSLLISASLYQSAKSAAVVRDMSASMLEASADARMQALAQAQAQGIRAEFMDNYAYARSLAEQVAMLREQFRQGDISAQTLRVTLASRLGDALKARPQLLGVYMSFEPNGLDGQDAEFLDDYVAGSNLQGRFSMYWSQIADGQFQSEMTTEDELADTTPGPSGMPYNSWYTCPLTTAAPCLLDPYIDEVDRRPVLMTSIALPLRDGDQVIGVVGLDIRLATLQSVVEAANRDLYDGHGDIGIVSPTGLIAGHSGSASWLGKPLDEAYAEQAGEIRRVLGSGAPASLAASEQLSVVAPIQPISAAKPWGVVIRAPRDVVLARAQALEQTLDQQRATDNLYSILVGVLAIGVGLLLVGLMARSITRPILTVAERLEDIAGGEGDLTRRLDYGSRDELGRLAVGFNRFLDKLQPIVAEVKRSVQDARATADRSAGIANHTSQGMQAQLSEVEQVATASNEMSATAQGVAQNAAEAAEAARSADQASREGLAVIDETTRRIERLAHDMSSAMQQVESLASSSQQIGSVLETIRAIAEQTNLLALNAAIEAARAGENGRGFAVVADEVRHLARRTQESIEDIRVVIEGLQQGTREVVQSMSAEYQQAQDNVEHVAQAVSALQRIGGSVSVITSMTLQIASAAEEQSAVAEEINRNVQGIREVTESLTGQADESARVSQSLNTLANHQQTLMDQFKV</sequence>
<evidence type="ECO:0000256" key="6">
    <source>
        <dbReference type="ARBA" id="ARBA00023224"/>
    </source>
</evidence>
<dbReference type="PANTHER" id="PTHR32089">
    <property type="entry name" value="METHYL-ACCEPTING CHEMOTAXIS PROTEIN MCPB"/>
    <property type="match status" value="1"/>
</dbReference>
<keyword evidence="15" id="KW-1185">Reference proteome</keyword>
<dbReference type="CDD" id="cd12913">
    <property type="entry name" value="PDC1_MCP_like"/>
    <property type="match status" value="1"/>
</dbReference>
<dbReference type="Pfam" id="PF00015">
    <property type="entry name" value="MCPsignal"/>
    <property type="match status" value="1"/>
</dbReference>
<reference evidence="14" key="1">
    <citation type="submission" date="2014-03" db="EMBL/GenBank/DDBJ databases">
        <title>Complete genome of Pseudomonas balearica DSM 6083T, a sewage water isolate from an enrichment with 2-methylnaphthalene.</title>
        <authorList>
            <person name="Salva-Serra F."/>
            <person name="Jaen-Luchoro D."/>
            <person name="Busquets A."/>
            <person name="Pena A."/>
            <person name="Gomila M."/>
            <person name="Bosch R."/>
            <person name="Nogales B."/>
            <person name="Garcia-Valdes E."/>
            <person name="Lalucat J."/>
            <person name="Bennasar A."/>
        </authorList>
    </citation>
    <scope>NUCLEOTIDE SEQUENCE [LARGE SCALE GENOMIC DNA]</scope>
    <source>
        <strain evidence="14">DSM 6083</strain>
    </source>
</reference>
<feature type="domain" description="HAMP" evidence="11">
    <location>
        <begin position="382"/>
        <end position="436"/>
    </location>
</feature>
<evidence type="ECO:0000256" key="8">
    <source>
        <dbReference type="PROSITE-ProRule" id="PRU00284"/>
    </source>
</evidence>
<dbReference type="GO" id="GO:0007165">
    <property type="term" value="P:signal transduction"/>
    <property type="evidence" value="ECO:0007669"/>
    <property type="project" value="UniProtKB-KW"/>
</dbReference>
<dbReference type="GO" id="GO:0006935">
    <property type="term" value="P:chemotaxis"/>
    <property type="evidence" value="ECO:0007669"/>
    <property type="project" value="UniProtKB-KW"/>
</dbReference>
<comment type="subcellular location">
    <subcellularLocation>
        <location evidence="1">Membrane</location>
        <topology evidence="1">Multi-pass membrane protein</topology>
    </subcellularLocation>
</comment>
<feature type="domain" description="Methyl-accepting transducer" evidence="10">
    <location>
        <begin position="441"/>
        <end position="677"/>
    </location>
</feature>
<dbReference type="Gene3D" id="1.10.287.950">
    <property type="entry name" value="Methyl-accepting chemotaxis protein"/>
    <property type="match status" value="1"/>
</dbReference>
<evidence type="ECO:0000313" key="13">
    <source>
        <dbReference type="EMBL" id="SDM23901.1"/>
    </source>
</evidence>
<gene>
    <name evidence="12" type="ORF">CL52_08845</name>
    <name evidence="13" type="ORF">SAMN05660875_103199</name>
</gene>
<dbReference type="InterPro" id="IPR004089">
    <property type="entry name" value="MCPsignal_dom"/>
</dbReference>
<dbReference type="GeneID" id="77260024"/>
<dbReference type="PANTHER" id="PTHR32089:SF120">
    <property type="entry name" value="METHYL-ACCEPTING CHEMOTAXIS PROTEIN TLPQ"/>
    <property type="match status" value="1"/>
</dbReference>
<dbReference type="GO" id="GO:0016020">
    <property type="term" value="C:membrane"/>
    <property type="evidence" value="ECO:0007669"/>
    <property type="project" value="UniProtKB-SubCell"/>
</dbReference>